<keyword evidence="1" id="KW-0472">Membrane</keyword>
<gene>
    <name evidence="2" type="ORF">GGQ83_003519</name>
</gene>
<name>A0A840AGN7_9PROT</name>
<feature type="transmembrane region" description="Helical" evidence="1">
    <location>
        <begin position="62"/>
        <end position="88"/>
    </location>
</feature>
<reference evidence="2 3" key="1">
    <citation type="submission" date="2020-08" db="EMBL/GenBank/DDBJ databases">
        <title>Genomic Encyclopedia of Type Strains, Phase IV (KMG-IV): sequencing the most valuable type-strain genomes for metagenomic binning, comparative biology and taxonomic classification.</title>
        <authorList>
            <person name="Goeker M."/>
        </authorList>
    </citation>
    <scope>NUCLEOTIDE SEQUENCE [LARGE SCALE GENOMIC DNA]</scope>
    <source>
        <strain evidence="2 3">DSM 19979</strain>
    </source>
</reference>
<dbReference type="RefSeq" id="WP_207018308.1">
    <property type="nucleotide sequence ID" value="NZ_JAFFQX010000026.1"/>
</dbReference>
<dbReference type="AlphaFoldDB" id="A0A840AGN7"/>
<keyword evidence="3" id="KW-1185">Reference proteome</keyword>
<dbReference type="Proteomes" id="UP000553193">
    <property type="component" value="Unassembled WGS sequence"/>
</dbReference>
<evidence type="ECO:0000313" key="2">
    <source>
        <dbReference type="EMBL" id="MBB3900052.1"/>
    </source>
</evidence>
<proteinExistence type="predicted"/>
<protein>
    <submittedName>
        <fullName evidence="2">Uncharacterized protein</fullName>
    </submittedName>
</protein>
<keyword evidence="1" id="KW-0812">Transmembrane</keyword>
<keyword evidence="1" id="KW-1133">Transmembrane helix</keyword>
<accession>A0A840AGN7</accession>
<sequence length="91" mass="9910">MRCDDRPRAARLLRLKLPPRAALVHQAESGMVNPTHGEASFIHGSPANPDLLAVVSSFERYLSLWIVLCIAASFALGSLFPGAFRVFAGFE</sequence>
<dbReference type="EMBL" id="JACIDJ010000007">
    <property type="protein sequence ID" value="MBB3900052.1"/>
    <property type="molecule type" value="Genomic_DNA"/>
</dbReference>
<organism evidence="2 3">
    <name type="scientific">Roseococcus suduntuyensis</name>
    <dbReference type="NCBI Taxonomy" id="455361"/>
    <lineage>
        <taxon>Bacteria</taxon>
        <taxon>Pseudomonadati</taxon>
        <taxon>Pseudomonadota</taxon>
        <taxon>Alphaproteobacteria</taxon>
        <taxon>Acetobacterales</taxon>
        <taxon>Roseomonadaceae</taxon>
        <taxon>Roseococcus</taxon>
    </lineage>
</organism>
<evidence type="ECO:0000256" key="1">
    <source>
        <dbReference type="SAM" id="Phobius"/>
    </source>
</evidence>
<evidence type="ECO:0000313" key="3">
    <source>
        <dbReference type="Proteomes" id="UP000553193"/>
    </source>
</evidence>
<comment type="caution">
    <text evidence="2">The sequence shown here is derived from an EMBL/GenBank/DDBJ whole genome shotgun (WGS) entry which is preliminary data.</text>
</comment>